<feature type="domain" description="Methyltransferase type 11" evidence="1">
    <location>
        <begin position="44"/>
        <end position="139"/>
    </location>
</feature>
<dbReference type="Gene3D" id="3.40.50.150">
    <property type="entry name" value="Vaccinia Virus protein VP39"/>
    <property type="match status" value="1"/>
</dbReference>
<dbReference type="EMBL" id="CP033169">
    <property type="protein sequence ID" value="AYO30917.1"/>
    <property type="molecule type" value="Genomic_DNA"/>
</dbReference>
<dbReference type="CDD" id="cd02440">
    <property type="entry name" value="AdoMet_MTases"/>
    <property type="match status" value="1"/>
</dbReference>
<gene>
    <name evidence="2" type="ORF">D2962_10080</name>
</gene>
<dbReference type="Pfam" id="PF08241">
    <property type="entry name" value="Methyltransf_11"/>
    <property type="match status" value="1"/>
</dbReference>
<keyword evidence="3" id="KW-1185">Reference proteome</keyword>
<evidence type="ECO:0000259" key="1">
    <source>
        <dbReference type="Pfam" id="PF08241"/>
    </source>
</evidence>
<dbReference type="InterPro" id="IPR029063">
    <property type="entry name" value="SAM-dependent_MTases_sf"/>
</dbReference>
<proteinExistence type="predicted"/>
<evidence type="ECO:0000313" key="2">
    <source>
        <dbReference type="EMBL" id="AYO30917.1"/>
    </source>
</evidence>
<dbReference type="SUPFAM" id="SSF53335">
    <property type="entry name" value="S-adenosyl-L-methionine-dependent methyltransferases"/>
    <property type="match status" value="1"/>
</dbReference>
<protein>
    <submittedName>
        <fullName evidence="2">Class I SAM-dependent methyltransferase</fullName>
    </submittedName>
</protein>
<name>A0A3G2R7Y5_9FIRM</name>
<sequence>MSFFNEIAGDYDNWYKTKIGSFADKVETRLAFDLFVPVQGMRVLDVGCGTGNFSIKLAQKGCKVTGIDISEKMLHIARKKAKMAGLNIEFKKVDVYDLDFLDESFDAVFSMAAFEFIKEPKKAFDEMYRVLKTGGQLLIGTINKDSSWGRLYMEQAQKDPDSIFRFADFKTLIELENLDKKHLMKSGECLFIPPDAPEDKISQEEEKRLAKTERGGFICALWKKK</sequence>
<accession>A0A3G2R7Y5</accession>
<dbReference type="GO" id="GO:0032259">
    <property type="term" value="P:methylation"/>
    <property type="evidence" value="ECO:0007669"/>
    <property type="project" value="UniProtKB-KW"/>
</dbReference>
<dbReference type="PANTHER" id="PTHR43591">
    <property type="entry name" value="METHYLTRANSFERASE"/>
    <property type="match status" value="1"/>
</dbReference>
<dbReference type="KEGG" id="bacg:D2962_10080"/>
<reference evidence="2 3" key="1">
    <citation type="submission" date="2018-10" db="EMBL/GenBank/DDBJ databases">
        <authorList>
            <person name="Zhang X."/>
        </authorList>
    </citation>
    <scope>NUCLEOTIDE SEQUENCE [LARGE SCALE GENOMIC DNA]</scope>
    <source>
        <strain evidence="2 3">SK-G1</strain>
    </source>
</reference>
<dbReference type="InterPro" id="IPR013216">
    <property type="entry name" value="Methyltransf_11"/>
</dbReference>
<organism evidence="2 3">
    <name type="scientific">Biomaibacter acetigenes</name>
    <dbReference type="NCBI Taxonomy" id="2316383"/>
    <lineage>
        <taxon>Bacteria</taxon>
        <taxon>Bacillati</taxon>
        <taxon>Bacillota</taxon>
        <taxon>Clostridia</taxon>
        <taxon>Thermosediminibacterales</taxon>
        <taxon>Tepidanaerobacteraceae</taxon>
        <taxon>Biomaibacter</taxon>
    </lineage>
</organism>
<evidence type="ECO:0000313" key="3">
    <source>
        <dbReference type="Proteomes" id="UP000280960"/>
    </source>
</evidence>
<dbReference type="GO" id="GO:0008757">
    <property type="term" value="F:S-adenosylmethionine-dependent methyltransferase activity"/>
    <property type="evidence" value="ECO:0007669"/>
    <property type="project" value="InterPro"/>
</dbReference>
<dbReference type="AlphaFoldDB" id="A0A3G2R7Y5"/>
<keyword evidence="2" id="KW-0808">Transferase</keyword>
<dbReference type="Proteomes" id="UP000280960">
    <property type="component" value="Chromosome"/>
</dbReference>
<keyword evidence="2" id="KW-0489">Methyltransferase</keyword>